<evidence type="ECO:0000313" key="3">
    <source>
        <dbReference type="Proteomes" id="UP001501391"/>
    </source>
</evidence>
<comment type="caution">
    <text evidence="2">The sequence shown here is derived from an EMBL/GenBank/DDBJ whole genome shotgun (WGS) entry which is preliminary data.</text>
</comment>
<dbReference type="Pfam" id="PF00583">
    <property type="entry name" value="Acetyltransf_1"/>
    <property type="match status" value="1"/>
</dbReference>
<gene>
    <name evidence="2" type="ORF">GCM10009787_38170</name>
</gene>
<dbReference type="Gene3D" id="3.40.630.30">
    <property type="match status" value="1"/>
</dbReference>
<dbReference type="CDD" id="cd04301">
    <property type="entry name" value="NAT_SF"/>
    <property type="match status" value="2"/>
</dbReference>
<dbReference type="SUPFAM" id="SSF55729">
    <property type="entry name" value="Acyl-CoA N-acyltransferases (Nat)"/>
    <property type="match status" value="1"/>
</dbReference>
<dbReference type="InterPro" id="IPR000182">
    <property type="entry name" value="GNAT_dom"/>
</dbReference>
<evidence type="ECO:0000313" key="2">
    <source>
        <dbReference type="EMBL" id="GAA2197873.1"/>
    </source>
</evidence>
<sequence>MLVRALSASEAARALDCTVSEPIDWVGPDQLDDGLKSGHYRPEWTWIAEDGGKLLARAVWWGLPDGAHPLALDCLYVHESVSDRQALAAHLIASAHRHFQAQGMPRLPEFHLFSPGDAPPAEAAAALGWRIEAAAAAGLTDVLRRLRYEWTADGTVPAAPERLVFRPEPDDEVFLGAFREVAEGTLDTTTRRAVARHGVAQAARDDLEGYRDMPGDRDWWRLAYTPDGTLAGLAVPSRNDQNFVVGYLGVVPSLRGRGYVDELLAETTRILLAAGARRITADTDLPNRPMAAAFDRAGYRNFASRTVLSAPADS</sequence>
<dbReference type="EMBL" id="BAAAOQ010000012">
    <property type="protein sequence ID" value="GAA2197873.1"/>
    <property type="molecule type" value="Genomic_DNA"/>
</dbReference>
<dbReference type="InterPro" id="IPR016181">
    <property type="entry name" value="Acyl_CoA_acyltransferase"/>
</dbReference>
<dbReference type="Proteomes" id="UP001501391">
    <property type="component" value="Unassembled WGS sequence"/>
</dbReference>
<evidence type="ECO:0000259" key="1">
    <source>
        <dbReference type="PROSITE" id="PS51186"/>
    </source>
</evidence>
<feature type="domain" description="N-acetyltransferase" evidence="1">
    <location>
        <begin position="176"/>
        <end position="313"/>
    </location>
</feature>
<keyword evidence="3" id="KW-1185">Reference proteome</keyword>
<organism evidence="2 3">
    <name type="scientific">Streptomyces bangladeshensis</name>
    <dbReference type="NCBI Taxonomy" id="295352"/>
    <lineage>
        <taxon>Bacteria</taxon>
        <taxon>Bacillati</taxon>
        <taxon>Actinomycetota</taxon>
        <taxon>Actinomycetes</taxon>
        <taxon>Kitasatosporales</taxon>
        <taxon>Streptomycetaceae</taxon>
        <taxon>Streptomyces</taxon>
    </lineage>
</organism>
<dbReference type="PROSITE" id="PS51186">
    <property type="entry name" value="GNAT"/>
    <property type="match status" value="1"/>
</dbReference>
<name>A0ABN3BLW3_9ACTN</name>
<reference evidence="2 3" key="1">
    <citation type="journal article" date="2019" name="Int. J. Syst. Evol. Microbiol.">
        <title>The Global Catalogue of Microorganisms (GCM) 10K type strain sequencing project: providing services to taxonomists for standard genome sequencing and annotation.</title>
        <authorList>
            <consortium name="The Broad Institute Genomics Platform"/>
            <consortium name="The Broad Institute Genome Sequencing Center for Infectious Disease"/>
            <person name="Wu L."/>
            <person name="Ma J."/>
        </authorList>
    </citation>
    <scope>NUCLEOTIDE SEQUENCE [LARGE SCALE GENOMIC DNA]</scope>
    <source>
        <strain evidence="2 3">JCM 14924</strain>
    </source>
</reference>
<protein>
    <submittedName>
        <fullName evidence="2">GNAT family N-acetyltransferase</fullName>
    </submittedName>
</protein>
<proteinExistence type="predicted"/>
<accession>A0ABN3BLW3</accession>